<feature type="repeat" description="Cell wall-binding" evidence="3">
    <location>
        <begin position="642"/>
        <end position="661"/>
    </location>
</feature>
<feature type="region of interest" description="Disordered" evidence="4">
    <location>
        <begin position="51"/>
        <end position="87"/>
    </location>
</feature>
<dbReference type="NCBIfam" id="TIGR02543">
    <property type="entry name" value="List_Bact_rpt"/>
    <property type="match status" value="1"/>
</dbReference>
<dbReference type="Gene3D" id="2.60.40.4270">
    <property type="entry name" value="Listeria-Bacteroides repeat domain"/>
    <property type="match status" value="1"/>
</dbReference>
<dbReference type="Proteomes" id="UP001437460">
    <property type="component" value="Unassembled WGS sequence"/>
</dbReference>
<accession>A0ABV1HQK1</accession>
<dbReference type="Gene3D" id="2.10.270.10">
    <property type="entry name" value="Cholin Binding"/>
    <property type="match status" value="1"/>
</dbReference>
<dbReference type="EMBL" id="JBBMFJ010000062">
    <property type="protein sequence ID" value="MEQ2564592.1"/>
    <property type="molecule type" value="Genomic_DNA"/>
</dbReference>
<organism evidence="5 6">
    <name type="scientific">Ventrimonas faecis</name>
    <dbReference type="NCBI Taxonomy" id="3133170"/>
    <lineage>
        <taxon>Bacteria</taxon>
        <taxon>Bacillati</taxon>
        <taxon>Bacillota</taxon>
        <taxon>Clostridia</taxon>
        <taxon>Lachnospirales</taxon>
        <taxon>Lachnospiraceae</taxon>
        <taxon>Ventrimonas</taxon>
    </lineage>
</organism>
<evidence type="ECO:0000313" key="6">
    <source>
        <dbReference type="Proteomes" id="UP001437460"/>
    </source>
</evidence>
<dbReference type="Pfam" id="PF19085">
    <property type="entry name" value="Choline_bind_2"/>
    <property type="match status" value="1"/>
</dbReference>
<dbReference type="InterPro" id="IPR018337">
    <property type="entry name" value="Cell_wall/Cho-bd_repeat"/>
</dbReference>
<dbReference type="Pfam" id="PF09479">
    <property type="entry name" value="Flg_new"/>
    <property type="match status" value="1"/>
</dbReference>
<dbReference type="PROSITE" id="PS51170">
    <property type="entry name" value="CW"/>
    <property type="match status" value="2"/>
</dbReference>
<feature type="compositionally biased region" description="Polar residues" evidence="4">
    <location>
        <begin position="76"/>
        <end position="86"/>
    </location>
</feature>
<keyword evidence="2" id="KW-0677">Repeat</keyword>
<sequence length="681" mass="74867">TLECYSQEIISENEATPSEADEPVECSHICSVESGCITKELNCQYDEEKGSIPAAEEMPQENEPEEEMEQEAEIATPSNAQESTVEGRNVEEFDVLVPEVQNNAVLLAATQYTYTLHYDANGGSGAPADQVVTSTALYVQIPVSSTIPVRDGYTFKGWANTPTGMVVYNYGNSATIPQGAYNTKTIYAIWEAHVHSWGEWTSNGNGTHTRTCSTDSSHTETNDCSGGEPTCTEKAICENCHAAYGNPLGHYFEWQSDSKQHWKQCVQCNTSETKMDHSGGTATCTQKAVCEICFTAYGNPLGHDFISETWQSDTDKHWKKCSRCDAIDSENCHDWDSGEVTIKPTCTTAGQRTFTCDVCSAIHLETIGAFGHIFVRHNAKAATCTEKGWKAYDTCSRCDYTTYAELPALGHDPIHHNAKAATCMETGWKAYDTCSRCDYTTYAELSALGHDFSLLQHNEKQHWKKCSRCEAIDDKENHSGGTATCKDKAVCSTCSAAYGELNADNHAGGTEVRDRAEATTNVAGYTGDTYCKGCNKKLQDGTSIPKLVSSSGSSGSGGGSSSAGSVSSKEQHRPSVVDEQAQWVQNGTDWKLTLSSGETAADRWVQKDGHWYWFKADGIMAHSEWVSYMGHWYYLNAGGDMITGWLFWNERWYYLKPDGIMAADEMTPDGYKMGPDGIWVQ</sequence>
<feature type="compositionally biased region" description="Acidic residues" evidence="4">
    <location>
        <begin position="58"/>
        <end position="72"/>
    </location>
</feature>
<feature type="repeat" description="Cell wall-binding" evidence="3">
    <location>
        <begin position="601"/>
        <end position="620"/>
    </location>
</feature>
<feature type="non-terminal residue" evidence="5">
    <location>
        <position position="1"/>
    </location>
</feature>
<dbReference type="RefSeq" id="WP_349230576.1">
    <property type="nucleotide sequence ID" value="NZ_JBBMFJ010000062.1"/>
</dbReference>
<evidence type="ECO:0000256" key="3">
    <source>
        <dbReference type="PROSITE-ProRule" id="PRU00591"/>
    </source>
</evidence>
<dbReference type="Pfam" id="PF01473">
    <property type="entry name" value="Choline_bind_1"/>
    <property type="match status" value="2"/>
</dbReference>
<name>A0ABV1HQK1_9FIRM</name>
<gene>
    <name evidence="5" type="ORF">WMO41_15715</name>
</gene>
<evidence type="ECO:0000256" key="1">
    <source>
        <dbReference type="ARBA" id="ARBA00004196"/>
    </source>
</evidence>
<feature type="region of interest" description="Disordered" evidence="4">
    <location>
        <begin position="545"/>
        <end position="577"/>
    </location>
</feature>
<reference evidence="5 6" key="1">
    <citation type="submission" date="2024-03" db="EMBL/GenBank/DDBJ databases">
        <title>Human intestinal bacterial collection.</title>
        <authorList>
            <person name="Pauvert C."/>
            <person name="Hitch T.C.A."/>
            <person name="Clavel T."/>
        </authorList>
    </citation>
    <scope>NUCLEOTIDE SEQUENCE [LARGE SCALE GENOMIC DNA]</scope>
    <source>
        <strain evidence="5 6">CLA-AP-H27</strain>
    </source>
</reference>
<comment type="subcellular location">
    <subcellularLocation>
        <location evidence="1">Cell envelope</location>
    </subcellularLocation>
</comment>
<evidence type="ECO:0000313" key="5">
    <source>
        <dbReference type="EMBL" id="MEQ2564592.1"/>
    </source>
</evidence>
<proteinExistence type="predicted"/>
<dbReference type="InterPro" id="IPR013378">
    <property type="entry name" value="InlB-like_B-rpt"/>
</dbReference>
<dbReference type="SUPFAM" id="SSF69360">
    <property type="entry name" value="Cell wall binding repeat"/>
    <property type="match status" value="1"/>
</dbReference>
<evidence type="ECO:0000256" key="2">
    <source>
        <dbReference type="ARBA" id="ARBA00022737"/>
    </source>
</evidence>
<evidence type="ECO:0000256" key="4">
    <source>
        <dbReference type="SAM" id="MobiDB-lite"/>
    </source>
</evidence>
<dbReference type="InterPro" id="IPR042229">
    <property type="entry name" value="Listeria/Bacterioides_rpt_sf"/>
</dbReference>
<comment type="caution">
    <text evidence="5">The sequence shown here is derived from an EMBL/GenBank/DDBJ whole genome shotgun (WGS) entry which is preliminary data.</text>
</comment>
<keyword evidence="6" id="KW-1185">Reference proteome</keyword>
<protein>
    <submittedName>
        <fullName evidence="5">InlB B-repeat-containing protein</fullName>
    </submittedName>
</protein>